<dbReference type="NCBIfam" id="NF033550">
    <property type="entry name" value="transpos_ISL3"/>
    <property type="match status" value="1"/>
</dbReference>
<feature type="domain" description="Transposase IS204/IS1001/IS1096/IS1165 helix-turn-helix" evidence="2">
    <location>
        <begin position="84"/>
        <end position="133"/>
    </location>
</feature>
<protein>
    <submittedName>
        <fullName evidence="3">ISL3 family transposase</fullName>
    </submittedName>
</protein>
<dbReference type="InterPro" id="IPR032877">
    <property type="entry name" value="Transposase_HTH"/>
</dbReference>
<dbReference type="Pfam" id="PF01610">
    <property type="entry name" value="DDE_Tnp_ISL3"/>
    <property type="match status" value="1"/>
</dbReference>
<dbReference type="EMBL" id="AP024613">
    <property type="protein sequence ID" value="BCV43247.1"/>
    <property type="molecule type" value="Genomic_DNA"/>
</dbReference>
<organism evidence="3 4">
    <name type="scientific">Shewanella algae</name>
    <dbReference type="NCBI Taxonomy" id="38313"/>
    <lineage>
        <taxon>Bacteria</taxon>
        <taxon>Pseudomonadati</taxon>
        <taxon>Pseudomonadota</taxon>
        <taxon>Gammaproteobacteria</taxon>
        <taxon>Alteromonadales</taxon>
        <taxon>Shewanellaceae</taxon>
        <taxon>Shewanella</taxon>
    </lineage>
</organism>
<reference evidence="3" key="1">
    <citation type="submission" date="2021-05" db="EMBL/GenBank/DDBJ databases">
        <title>Molecular characterization for Shewanella algae harboring chromosomal blaOXA-55-like strains isolated from clinical and environment sample.</title>
        <authorList>
            <person name="Ohama Y."/>
            <person name="Aoki K."/>
            <person name="Harada S."/>
            <person name="Moriya K."/>
            <person name="Ishii Y."/>
            <person name="Tateda K."/>
        </authorList>
    </citation>
    <scope>NUCLEOTIDE SEQUENCE</scope>
    <source>
        <strain evidence="3">TUM17379</strain>
    </source>
</reference>
<dbReference type="RefSeq" id="WP_221055010.1">
    <property type="nucleotide sequence ID" value="NZ_AP024613.1"/>
</dbReference>
<dbReference type="PANTHER" id="PTHR33498:SF1">
    <property type="entry name" value="TRANSPOSASE FOR INSERTION SEQUENCE ELEMENT IS1557"/>
    <property type="match status" value="1"/>
</dbReference>
<feature type="domain" description="Transposase IS204/IS1001/IS1096/IS1165 DDE" evidence="1">
    <location>
        <begin position="149"/>
        <end position="387"/>
    </location>
</feature>
<dbReference type="PANTHER" id="PTHR33498">
    <property type="entry name" value="TRANSPOSASE FOR INSERTION SEQUENCE ELEMENT IS1557"/>
    <property type="match status" value="1"/>
</dbReference>
<evidence type="ECO:0000259" key="2">
    <source>
        <dbReference type="Pfam" id="PF13542"/>
    </source>
</evidence>
<evidence type="ECO:0000259" key="1">
    <source>
        <dbReference type="Pfam" id="PF01610"/>
    </source>
</evidence>
<dbReference type="Pfam" id="PF13542">
    <property type="entry name" value="HTH_Tnp_ISL3"/>
    <property type="match status" value="1"/>
</dbReference>
<evidence type="ECO:0000313" key="4">
    <source>
        <dbReference type="Proteomes" id="UP000825078"/>
    </source>
</evidence>
<dbReference type="Proteomes" id="UP000825078">
    <property type="component" value="Chromosome"/>
</dbReference>
<dbReference type="InterPro" id="IPR047951">
    <property type="entry name" value="Transpos_ISL3"/>
</dbReference>
<proteinExistence type="predicted"/>
<gene>
    <name evidence="3" type="ORF">TUM17379_02650</name>
</gene>
<sequence length="397" mass="46256">MSNITFPIALWEGFEAVHTEQNQQTLIIHLKPIDNGHCACGKPAKAVHDASLRSVSERTILAFQVQLRLPVRRILCPDCGIVREHISWLKPYARQTTLLIEHVEALLKLLPIKHISQLLGLHWHTIKTIDKRRLAREVTEPDWSRVKRLVMDEFALFKGHRYATVVADADTHQVLWIGEGRSREAIRPFFVKLGQYCQQIEAVAMDMNTAFDLEVQMHCPQAKVVYDLFHVVAKYGREVIDRVRVDQANQLKHDKPARKRVKRVRWVLLKNRDNLTGKQAGYLNELLESNKSLMTVYLLREQLKEMWYCTDEAEATAQWNLWWQQVRESGIRPLLQFGQRLKNYLHGIVASAVHPLHTCRLEGMNNKIKLLKRMGYGYRDTEYFFLKVREAFPGDPL</sequence>
<accession>A0AAD1NM79</accession>
<evidence type="ECO:0000313" key="3">
    <source>
        <dbReference type="EMBL" id="BCV43247.1"/>
    </source>
</evidence>
<dbReference type="AlphaFoldDB" id="A0AAD1NM79"/>
<name>A0AAD1NM79_9GAMM</name>
<dbReference type="InterPro" id="IPR002560">
    <property type="entry name" value="Transposase_DDE"/>
</dbReference>